<dbReference type="InterPro" id="IPR029344">
    <property type="entry name" value="SLBP_RNA_bind"/>
</dbReference>
<feature type="domain" description="Histone RNA hairpin-binding protein RNA-binding" evidence="4">
    <location>
        <begin position="75"/>
        <end position="146"/>
    </location>
</feature>
<dbReference type="InterPro" id="IPR026502">
    <property type="entry name" value="SLBP1/SLBP2"/>
</dbReference>
<sequence>MVFEQNEQRHRENSRKRSRKEYENNQKMDYSIGMPNRKRLRRPYESDAHRMTRKESSNWRSNDFQKDQNKEKEEDVHRITQRQRQIELGKKSPEYQFFQQFMEAYNKTTLHKAALNLPLPPDPFDKISKRRFDGKIKKWRKDLHQFVTCHHTDELNTNSSTINKFICHKCNNLFHSYHSLKQHFTQCMDDVLLLKESIVTSSNSIQVPQNQKQTDKEEINEDECNKILKNLGLNSLVHIPLRSNLRLIKDFDSDDLDSNC</sequence>
<feature type="compositionally biased region" description="Basic and acidic residues" evidence="3">
    <location>
        <begin position="42"/>
        <end position="80"/>
    </location>
</feature>
<gene>
    <name evidence="5" type="ORF">RFI_14434</name>
</gene>
<dbReference type="Gene3D" id="1.10.8.1120">
    <property type="entry name" value="Histone RNA hairpin-binding protein RNA-binding domain"/>
    <property type="match status" value="1"/>
</dbReference>
<evidence type="ECO:0000256" key="2">
    <source>
        <dbReference type="ARBA" id="ARBA00022884"/>
    </source>
</evidence>
<dbReference type="Pfam" id="PF15247">
    <property type="entry name" value="SLBP_RNA_bind"/>
    <property type="match status" value="1"/>
</dbReference>
<evidence type="ECO:0000313" key="5">
    <source>
        <dbReference type="EMBL" id="ETO22756.1"/>
    </source>
</evidence>
<evidence type="ECO:0000256" key="3">
    <source>
        <dbReference type="SAM" id="MobiDB-lite"/>
    </source>
</evidence>
<dbReference type="GO" id="GO:0006398">
    <property type="term" value="P:mRNA 3'-end processing by stem-loop binding and cleavage"/>
    <property type="evidence" value="ECO:0007669"/>
    <property type="project" value="TreeGrafter"/>
</dbReference>
<dbReference type="AlphaFoldDB" id="X6N9P1"/>
<reference evidence="5 6" key="1">
    <citation type="journal article" date="2013" name="Curr. Biol.">
        <title>The Genome of the Foraminiferan Reticulomyxa filosa.</title>
        <authorList>
            <person name="Glockner G."/>
            <person name="Hulsmann N."/>
            <person name="Schleicher M."/>
            <person name="Noegel A.A."/>
            <person name="Eichinger L."/>
            <person name="Gallinger C."/>
            <person name="Pawlowski J."/>
            <person name="Sierra R."/>
            <person name="Euteneuer U."/>
            <person name="Pillet L."/>
            <person name="Moustafa A."/>
            <person name="Platzer M."/>
            <person name="Groth M."/>
            <person name="Szafranski K."/>
            <person name="Schliwa M."/>
        </authorList>
    </citation>
    <scope>NUCLEOTIDE SEQUENCE [LARGE SCALE GENOMIC DNA]</scope>
</reference>
<dbReference type="PANTHER" id="PTHR17408">
    <property type="entry name" value="HISTONE RNA HAIRPIN-BINDING PROTEIN"/>
    <property type="match status" value="1"/>
</dbReference>
<dbReference type="GO" id="GO:0071204">
    <property type="term" value="C:histone pre-mRNA 3'end processing complex"/>
    <property type="evidence" value="ECO:0007669"/>
    <property type="project" value="TreeGrafter"/>
</dbReference>
<dbReference type="EMBL" id="ASPP01010493">
    <property type="protein sequence ID" value="ETO22756.1"/>
    <property type="molecule type" value="Genomic_DNA"/>
</dbReference>
<dbReference type="GO" id="GO:0005737">
    <property type="term" value="C:cytoplasm"/>
    <property type="evidence" value="ECO:0007669"/>
    <property type="project" value="TreeGrafter"/>
</dbReference>
<comment type="caution">
    <text evidence="5">The sequence shown here is derived from an EMBL/GenBank/DDBJ whole genome shotgun (WGS) entry which is preliminary data.</text>
</comment>
<dbReference type="GO" id="GO:0003729">
    <property type="term" value="F:mRNA binding"/>
    <property type="evidence" value="ECO:0007669"/>
    <property type="project" value="InterPro"/>
</dbReference>
<evidence type="ECO:0000259" key="4">
    <source>
        <dbReference type="Pfam" id="PF15247"/>
    </source>
</evidence>
<evidence type="ECO:0000313" key="6">
    <source>
        <dbReference type="Proteomes" id="UP000023152"/>
    </source>
</evidence>
<organism evidence="5 6">
    <name type="scientific">Reticulomyxa filosa</name>
    <dbReference type="NCBI Taxonomy" id="46433"/>
    <lineage>
        <taxon>Eukaryota</taxon>
        <taxon>Sar</taxon>
        <taxon>Rhizaria</taxon>
        <taxon>Retaria</taxon>
        <taxon>Foraminifera</taxon>
        <taxon>Monothalamids</taxon>
        <taxon>Reticulomyxidae</taxon>
        <taxon>Reticulomyxa</taxon>
    </lineage>
</organism>
<dbReference type="Proteomes" id="UP000023152">
    <property type="component" value="Unassembled WGS sequence"/>
</dbReference>
<keyword evidence="6" id="KW-1185">Reference proteome</keyword>
<dbReference type="GO" id="GO:0071207">
    <property type="term" value="F:histone pre-mRNA stem-loop binding"/>
    <property type="evidence" value="ECO:0007669"/>
    <property type="project" value="TreeGrafter"/>
</dbReference>
<feature type="compositionally biased region" description="Basic and acidic residues" evidence="3">
    <location>
        <begin position="1"/>
        <end position="11"/>
    </location>
</feature>
<name>X6N9P1_RETFI</name>
<comment type="similarity">
    <text evidence="1">Belongs to the SLBP family.</text>
</comment>
<feature type="region of interest" description="Disordered" evidence="3">
    <location>
        <begin position="1"/>
        <end position="80"/>
    </location>
</feature>
<protein>
    <recommendedName>
        <fullName evidence="4">Histone RNA hairpin-binding protein RNA-binding domain-containing protein</fullName>
    </recommendedName>
</protein>
<dbReference type="PANTHER" id="PTHR17408:SF0">
    <property type="entry name" value="HISTONE RNA HAIRPIN-BINDING PROTEIN"/>
    <property type="match status" value="1"/>
</dbReference>
<dbReference type="InterPro" id="IPR038294">
    <property type="entry name" value="SLBP_RNA_bind_sf"/>
</dbReference>
<dbReference type="GO" id="GO:0051028">
    <property type="term" value="P:mRNA transport"/>
    <property type="evidence" value="ECO:0007669"/>
    <property type="project" value="TreeGrafter"/>
</dbReference>
<proteinExistence type="inferred from homology"/>
<evidence type="ECO:0000256" key="1">
    <source>
        <dbReference type="ARBA" id="ARBA00006151"/>
    </source>
</evidence>
<accession>X6N9P1</accession>
<keyword evidence="2" id="KW-0694">RNA-binding</keyword>
<dbReference type="OrthoDB" id="265795at2759"/>